<gene>
    <name evidence="2" type="ORF">CTI12_AA375540</name>
</gene>
<evidence type="ECO:0000256" key="1">
    <source>
        <dbReference type="SAM" id="Coils"/>
    </source>
</evidence>
<dbReference type="STRING" id="35608.A0A2U1MK40"/>
<evidence type="ECO:0000313" key="2">
    <source>
        <dbReference type="EMBL" id="PWA61625.1"/>
    </source>
</evidence>
<name>A0A2U1MK40_ARTAN</name>
<keyword evidence="3" id="KW-1185">Reference proteome</keyword>
<dbReference type="AlphaFoldDB" id="A0A2U1MK40"/>
<evidence type="ECO:0000313" key="3">
    <source>
        <dbReference type="Proteomes" id="UP000245207"/>
    </source>
</evidence>
<reference evidence="2 3" key="1">
    <citation type="journal article" date="2018" name="Mol. Plant">
        <title>The genome of Artemisia annua provides insight into the evolution of Asteraceae family and artemisinin biosynthesis.</title>
        <authorList>
            <person name="Shen Q."/>
            <person name="Zhang L."/>
            <person name="Liao Z."/>
            <person name="Wang S."/>
            <person name="Yan T."/>
            <person name="Shi P."/>
            <person name="Liu M."/>
            <person name="Fu X."/>
            <person name="Pan Q."/>
            <person name="Wang Y."/>
            <person name="Lv Z."/>
            <person name="Lu X."/>
            <person name="Zhang F."/>
            <person name="Jiang W."/>
            <person name="Ma Y."/>
            <person name="Chen M."/>
            <person name="Hao X."/>
            <person name="Li L."/>
            <person name="Tang Y."/>
            <person name="Lv G."/>
            <person name="Zhou Y."/>
            <person name="Sun X."/>
            <person name="Brodelius P.E."/>
            <person name="Rose J.K.C."/>
            <person name="Tang K."/>
        </authorList>
    </citation>
    <scope>NUCLEOTIDE SEQUENCE [LARGE SCALE GENOMIC DNA]</scope>
    <source>
        <strain evidence="3">cv. Huhao1</strain>
        <tissue evidence="2">Leaf</tissue>
    </source>
</reference>
<organism evidence="2 3">
    <name type="scientific">Artemisia annua</name>
    <name type="common">Sweet wormwood</name>
    <dbReference type="NCBI Taxonomy" id="35608"/>
    <lineage>
        <taxon>Eukaryota</taxon>
        <taxon>Viridiplantae</taxon>
        <taxon>Streptophyta</taxon>
        <taxon>Embryophyta</taxon>
        <taxon>Tracheophyta</taxon>
        <taxon>Spermatophyta</taxon>
        <taxon>Magnoliopsida</taxon>
        <taxon>eudicotyledons</taxon>
        <taxon>Gunneridae</taxon>
        <taxon>Pentapetalae</taxon>
        <taxon>asterids</taxon>
        <taxon>campanulids</taxon>
        <taxon>Asterales</taxon>
        <taxon>Asteraceae</taxon>
        <taxon>Asteroideae</taxon>
        <taxon>Anthemideae</taxon>
        <taxon>Artemisiinae</taxon>
        <taxon>Artemisia</taxon>
    </lineage>
</organism>
<keyword evidence="1" id="KW-0175">Coiled coil</keyword>
<proteinExistence type="predicted"/>
<dbReference type="EMBL" id="PKPP01005062">
    <property type="protein sequence ID" value="PWA61625.1"/>
    <property type="molecule type" value="Genomic_DNA"/>
</dbReference>
<comment type="caution">
    <text evidence="2">The sequence shown here is derived from an EMBL/GenBank/DDBJ whole genome shotgun (WGS) entry which is preliminary data.</text>
</comment>
<accession>A0A2U1MK40</accession>
<sequence>MKNVKLLYVTRLQDAAAAAADYKISTTRFPFTKKGSRAFEIYVSRQQTDTLKLLADVRGRHIDLLKRHYDIMDKQADVLRQRDTASDSQANALECQAEALGWRAEALEWRAEALEQRAEALGRRVDAFKASLDFFEQSYKEHMDKLYSELCLTAFGMLNLCLHRHSLLGPVHILSVPTGLSEDGVKLAYTDLFWFTKNYIKLKSFNGWLT</sequence>
<feature type="coiled-coil region" evidence="1">
    <location>
        <begin position="97"/>
        <end position="131"/>
    </location>
</feature>
<dbReference type="Proteomes" id="UP000245207">
    <property type="component" value="Unassembled WGS sequence"/>
</dbReference>
<protein>
    <submittedName>
        <fullName evidence="2">Uncharacterized protein</fullName>
    </submittedName>
</protein>